<reference evidence="3" key="1">
    <citation type="submission" date="2016-11" db="UniProtKB">
        <authorList>
            <consortium name="WormBaseParasite"/>
        </authorList>
    </citation>
    <scope>IDENTIFICATION</scope>
</reference>
<dbReference type="AlphaFoldDB" id="A0A1I7T6G6"/>
<dbReference type="WBParaSite" id="Csp11.Scaffold522.g2871.t1">
    <property type="protein sequence ID" value="Csp11.Scaffold522.g2871.t1"/>
    <property type="gene ID" value="Csp11.Scaffold522.g2871"/>
</dbReference>
<evidence type="ECO:0000259" key="1">
    <source>
        <dbReference type="PROSITE" id="PS50181"/>
    </source>
</evidence>
<dbReference type="PANTHER" id="PTHR21503">
    <property type="entry name" value="F-BOX-CONTAINING HYPOTHETICAL PROTEIN C.ELEGANS"/>
    <property type="match status" value="1"/>
</dbReference>
<dbReference type="eggNOG" id="ENOG502TJ3T">
    <property type="taxonomic scope" value="Eukaryota"/>
</dbReference>
<dbReference type="InterPro" id="IPR001810">
    <property type="entry name" value="F-box_dom"/>
</dbReference>
<accession>A0A1I7T6G6</accession>
<evidence type="ECO:0000313" key="2">
    <source>
        <dbReference type="Proteomes" id="UP000095282"/>
    </source>
</evidence>
<proteinExistence type="predicted"/>
<dbReference type="CDD" id="cd09917">
    <property type="entry name" value="F-box_SF"/>
    <property type="match status" value="1"/>
</dbReference>
<dbReference type="Pfam" id="PF00646">
    <property type="entry name" value="F-box"/>
    <property type="match status" value="1"/>
</dbReference>
<dbReference type="Proteomes" id="UP000095282">
    <property type="component" value="Unplaced"/>
</dbReference>
<dbReference type="PROSITE" id="PS50181">
    <property type="entry name" value="FBOX"/>
    <property type="match status" value="1"/>
</dbReference>
<keyword evidence="2" id="KW-1185">Reference proteome</keyword>
<protein>
    <submittedName>
        <fullName evidence="3">F-box domain-containing protein</fullName>
    </submittedName>
</protein>
<name>A0A1I7T6G6_9PELO</name>
<organism evidence="2 3">
    <name type="scientific">Caenorhabditis tropicalis</name>
    <dbReference type="NCBI Taxonomy" id="1561998"/>
    <lineage>
        <taxon>Eukaryota</taxon>
        <taxon>Metazoa</taxon>
        <taxon>Ecdysozoa</taxon>
        <taxon>Nematoda</taxon>
        <taxon>Chromadorea</taxon>
        <taxon>Rhabditida</taxon>
        <taxon>Rhabditina</taxon>
        <taxon>Rhabditomorpha</taxon>
        <taxon>Rhabditoidea</taxon>
        <taxon>Rhabditidae</taxon>
        <taxon>Peloderinae</taxon>
        <taxon>Caenorhabditis</taxon>
    </lineage>
</organism>
<evidence type="ECO:0000313" key="3">
    <source>
        <dbReference type="WBParaSite" id="Csp11.Scaffold522.g2871.t1"/>
    </source>
</evidence>
<sequence length="321" mass="37672">MFSKDLLSLPTDVVEHIFKRTPIYDLINFSLSSDVANEAVSQFNYLKTPRLEVTVKRQNDYDFFVEMSVSDSSGVWTIEMKDRKRPRIMERIGDFSVVIQKSTSSENLTINTVDILKTTSSLVHHIEEIFKSIDLTITFDSVDINREIAQWKLISEAKKIKMIDSSVHYHSNFQKLLNPEQELVLDGGRVVLNEKLSFKSIEINLNCLRFHVFNAEHLIFHDWDHSEDEAFKYIDMWKNGELERFKSFQFVNGYPQWMYYGFGATEWTEGERFYETEKGEKIDCSQGIDWIRGDGRVGTLVLTEINEDQMERRTARFLVWP</sequence>
<dbReference type="PANTHER" id="PTHR21503:SF8">
    <property type="entry name" value="F-BOX ASSOCIATED DOMAIN-CONTAINING PROTEIN-RELATED"/>
    <property type="match status" value="1"/>
</dbReference>
<feature type="domain" description="F-box" evidence="1">
    <location>
        <begin position="3"/>
        <end position="49"/>
    </location>
</feature>